<comment type="subcellular location">
    <subcellularLocation>
        <location evidence="2">Nucleus</location>
    </subcellularLocation>
</comment>
<comment type="cofactor">
    <cofactor evidence="1">
        <name>Fe(2+)</name>
        <dbReference type="ChEBI" id="CHEBI:29033"/>
    </cofactor>
</comment>
<dbReference type="InterPro" id="IPR003347">
    <property type="entry name" value="JmjC_dom"/>
</dbReference>
<dbReference type="GO" id="GO:0140680">
    <property type="term" value="F:histone H3K36me/H3K36me2 demethylase activity"/>
    <property type="evidence" value="ECO:0007669"/>
    <property type="project" value="UniProtKB-EC"/>
</dbReference>
<dbReference type="InterPro" id="IPR011011">
    <property type="entry name" value="Znf_FYVE_PHD"/>
</dbReference>
<dbReference type="EC" id="1.14.11.27" evidence="4"/>
<organism evidence="18 19">
    <name type="scientific">Lachancea fermentati</name>
    <name type="common">Zygosaccharomyces fermentati</name>
    <dbReference type="NCBI Taxonomy" id="4955"/>
    <lineage>
        <taxon>Eukaryota</taxon>
        <taxon>Fungi</taxon>
        <taxon>Dikarya</taxon>
        <taxon>Ascomycota</taxon>
        <taxon>Saccharomycotina</taxon>
        <taxon>Saccharomycetes</taxon>
        <taxon>Saccharomycetales</taxon>
        <taxon>Saccharomycetaceae</taxon>
        <taxon>Lachancea</taxon>
    </lineage>
</organism>
<evidence type="ECO:0000256" key="3">
    <source>
        <dbReference type="ARBA" id="ARBA00008037"/>
    </source>
</evidence>
<accession>A0A1G4M7U8</accession>
<dbReference type="InterPro" id="IPR050690">
    <property type="entry name" value="JHDM1_Histone_Demethylase"/>
</dbReference>
<feature type="region of interest" description="Disordered" evidence="16">
    <location>
        <begin position="73"/>
        <end position="92"/>
    </location>
</feature>
<evidence type="ECO:0000256" key="16">
    <source>
        <dbReference type="SAM" id="MobiDB-lite"/>
    </source>
</evidence>
<keyword evidence="13" id="KW-0539">Nucleus</keyword>
<dbReference type="InterPro" id="IPR001965">
    <property type="entry name" value="Znf_PHD"/>
</dbReference>
<evidence type="ECO:0000256" key="8">
    <source>
        <dbReference type="ARBA" id="ARBA00022833"/>
    </source>
</evidence>
<reference evidence="19" key="1">
    <citation type="submission" date="2016-03" db="EMBL/GenBank/DDBJ databases">
        <authorList>
            <person name="Devillers H."/>
        </authorList>
    </citation>
    <scope>NUCLEOTIDE SEQUENCE [LARGE SCALE GENOMIC DNA]</scope>
</reference>
<gene>
    <name evidence="18" type="ORF">LAFE_0B05468G</name>
</gene>
<dbReference type="Pfam" id="PF13621">
    <property type="entry name" value="Cupin_8"/>
    <property type="match status" value="1"/>
</dbReference>
<dbReference type="SMART" id="SM00558">
    <property type="entry name" value="JmjC"/>
    <property type="match status" value="1"/>
</dbReference>
<dbReference type="AlphaFoldDB" id="A0A1G4M7U8"/>
<dbReference type="CDD" id="cd15517">
    <property type="entry name" value="PHD_TCF19_like"/>
    <property type="match status" value="1"/>
</dbReference>
<dbReference type="GO" id="GO:0005634">
    <property type="term" value="C:nucleus"/>
    <property type="evidence" value="ECO:0007669"/>
    <property type="project" value="UniProtKB-SubCell"/>
</dbReference>
<keyword evidence="8" id="KW-0862">Zinc</keyword>
<dbReference type="SUPFAM" id="SSF51197">
    <property type="entry name" value="Clavaminate synthase-like"/>
    <property type="match status" value="1"/>
</dbReference>
<proteinExistence type="inferred from homology"/>
<dbReference type="PANTHER" id="PTHR23123">
    <property type="entry name" value="PHD/F-BOX CONTAINING PROTEIN"/>
    <property type="match status" value="1"/>
</dbReference>
<keyword evidence="7" id="KW-0863">Zinc-finger</keyword>
<dbReference type="Gene3D" id="2.60.120.650">
    <property type="entry name" value="Cupin"/>
    <property type="match status" value="1"/>
</dbReference>
<evidence type="ECO:0000256" key="6">
    <source>
        <dbReference type="ARBA" id="ARBA00022723"/>
    </source>
</evidence>
<keyword evidence="10" id="KW-0408">Iron</keyword>
<evidence type="ECO:0000313" key="18">
    <source>
        <dbReference type="EMBL" id="SCV99921.1"/>
    </source>
</evidence>
<evidence type="ECO:0000259" key="17">
    <source>
        <dbReference type="PROSITE" id="PS51184"/>
    </source>
</evidence>
<keyword evidence="6" id="KW-0479">Metal-binding</keyword>
<evidence type="ECO:0000256" key="2">
    <source>
        <dbReference type="ARBA" id="ARBA00004123"/>
    </source>
</evidence>
<feature type="compositionally biased region" description="Basic and acidic residues" evidence="16">
    <location>
        <begin position="81"/>
        <end position="90"/>
    </location>
</feature>
<dbReference type="Proteomes" id="UP000190831">
    <property type="component" value="Chromosome B"/>
</dbReference>
<name>A0A1G4M7U8_LACFM</name>
<evidence type="ECO:0000256" key="1">
    <source>
        <dbReference type="ARBA" id="ARBA00001954"/>
    </source>
</evidence>
<dbReference type="EMBL" id="LT598489">
    <property type="protein sequence ID" value="SCV99921.1"/>
    <property type="molecule type" value="Genomic_DNA"/>
</dbReference>
<dbReference type="SUPFAM" id="SSF57903">
    <property type="entry name" value="FYVE/PHD zinc finger"/>
    <property type="match status" value="1"/>
</dbReference>
<dbReference type="SMART" id="SM00249">
    <property type="entry name" value="PHD"/>
    <property type="match status" value="1"/>
</dbReference>
<evidence type="ECO:0000256" key="10">
    <source>
        <dbReference type="ARBA" id="ARBA00023004"/>
    </source>
</evidence>
<evidence type="ECO:0000256" key="5">
    <source>
        <dbReference type="ARBA" id="ARBA00015153"/>
    </source>
</evidence>
<sequence length="465" mass="53505">MTFDICIYCSIDDPDRTLWVQCDHCPQWVHVDCIPSTCLVDENLSNVGKLPTNSRQIISFTCDKHGKALLQLKGKSSNKRSSSEMDESRPGLRKKKHIDYIALNEGQDKRLKDEHPHVPNFLKCFKKWQNTTNVISSKDLSETFGNITVPLKVIDPENSGMKVPSLSELKIDLNDQNERMTVETITRVLGDDYKLDVMDVQTQQNSTWTMAQWNEYFSHTSAEKRDRIYNVISLEVSHIKEFENGIRRPKAVETNDLVDIVWGGSINNAPRPKVTKYILMSVQNAFTDFHLDFAGTSVYYKVVSGAKKFILFPPSDHNLSEYRNWCDNDEQNLIFLGERLHDGIAMDLREGDLFMIPCGYIHAVYTPADSLVIGGNFLTIRDLKKQLQIVNVERLTKVPKKFTFPSFDAVMGRTLEWILTNKELSKISPDHLKALMQYMSDPKVKYKPLHFHNKSRLLNELNNLR</sequence>
<keyword evidence="19" id="KW-1185">Reference proteome</keyword>
<keyword evidence="11" id="KW-0805">Transcription regulation</keyword>
<evidence type="ECO:0000256" key="7">
    <source>
        <dbReference type="ARBA" id="ARBA00022771"/>
    </source>
</evidence>
<dbReference type="PROSITE" id="PS51184">
    <property type="entry name" value="JMJC"/>
    <property type="match status" value="1"/>
</dbReference>
<evidence type="ECO:0000256" key="9">
    <source>
        <dbReference type="ARBA" id="ARBA00023002"/>
    </source>
</evidence>
<protein>
    <recommendedName>
        <fullName evidence="5">JmjC domain-containing histone demethylation protein 1</fullName>
        <ecNumber evidence="4">1.14.11.27</ecNumber>
    </recommendedName>
    <alternativeName>
        <fullName evidence="14">[Histone-H3]-lysine-36 demethylase 1</fullName>
    </alternativeName>
</protein>
<dbReference type="GO" id="GO:0008270">
    <property type="term" value="F:zinc ion binding"/>
    <property type="evidence" value="ECO:0007669"/>
    <property type="project" value="UniProtKB-KW"/>
</dbReference>
<comment type="catalytic activity">
    <reaction evidence="15">
        <text>N(6),N(6)-dimethyl-L-lysyl(36)-[histone H3] + 2 2-oxoglutarate + 2 O2 = L-lysyl(36)-[histone H3] + 2 formaldehyde + 2 succinate + 2 CO2</text>
        <dbReference type="Rhea" id="RHEA:42032"/>
        <dbReference type="Rhea" id="RHEA-COMP:9785"/>
        <dbReference type="Rhea" id="RHEA-COMP:9787"/>
        <dbReference type="ChEBI" id="CHEBI:15379"/>
        <dbReference type="ChEBI" id="CHEBI:16526"/>
        <dbReference type="ChEBI" id="CHEBI:16810"/>
        <dbReference type="ChEBI" id="CHEBI:16842"/>
        <dbReference type="ChEBI" id="CHEBI:29969"/>
        <dbReference type="ChEBI" id="CHEBI:30031"/>
        <dbReference type="ChEBI" id="CHEBI:61976"/>
        <dbReference type="EC" id="1.14.11.27"/>
    </reaction>
</comment>
<evidence type="ECO:0000256" key="12">
    <source>
        <dbReference type="ARBA" id="ARBA00023163"/>
    </source>
</evidence>
<dbReference type="OMA" id="SQQNERW"/>
<evidence type="ECO:0000313" key="19">
    <source>
        <dbReference type="Proteomes" id="UP000190831"/>
    </source>
</evidence>
<evidence type="ECO:0000256" key="4">
    <source>
        <dbReference type="ARBA" id="ARBA00013246"/>
    </source>
</evidence>
<keyword evidence="12" id="KW-0804">Transcription</keyword>
<evidence type="ECO:0000256" key="14">
    <source>
        <dbReference type="ARBA" id="ARBA00031083"/>
    </source>
</evidence>
<evidence type="ECO:0000256" key="11">
    <source>
        <dbReference type="ARBA" id="ARBA00023015"/>
    </source>
</evidence>
<comment type="similarity">
    <text evidence="3">Belongs to the JHDM1 histone demethylase family.</text>
</comment>
<feature type="domain" description="JmjC" evidence="17">
    <location>
        <begin position="237"/>
        <end position="394"/>
    </location>
</feature>
<dbReference type="STRING" id="4955.A0A1G4M7U8"/>
<dbReference type="OrthoDB" id="5876800at2759"/>
<keyword evidence="9" id="KW-0560">Oxidoreductase</keyword>
<dbReference type="InterPro" id="IPR041667">
    <property type="entry name" value="Cupin_8"/>
</dbReference>
<evidence type="ECO:0000256" key="15">
    <source>
        <dbReference type="ARBA" id="ARBA00047915"/>
    </source>
</evidence>
<evidence type="ECO:0000256" key="13">
    <source>
        <dbReference type="ARBA" id="ARBA00023242"/>
    </source>
</evidence>